<evidence type="ECO:0000256" key="9">
    <source>
        <dbReference type="ARBA" id="ARBA00023180"/>
    </source>
</evidence>
<comment type="subcellular location">
    <subcellularLocation>
        <location evidence="1">Membrane</location>
        <topology evidence="1">Single-pass type I membrane protein</topology>
    </subcellularLocation>
</comment>
<dbReference type="Pfam" id="PF00560">
    <property type="entry name" value="LRR_1"/>
    <property type="match status" value="4"/>
</dbReference>
<evidence type="ECO:0000256" key="5">
    <source>
        <dbReference type="ARBA" id="ARBA00022729"/>
    </source>
</evidence>
<keyword evidence="3" id="KW-0433">Leucine-rich repeat</keyword>
<evidence type="ECO:0000313" key="12">
    <source>
        <dbReference type="Proteomes" id="UP000236630"/>
    </source>
</evidence>
<evidence type="ECO:0000256" key="8">
    <source>
        <dbReference type="ARBA" id="ARBA00023136"/>
    </source>
</evidence>
<gene>
    <name evidence="11" type="ORF">CUMW_227200</name>
</gene>
<keyword evidence="5" id="KW-0732">Signal</keyword>
<name>A0A2H5QGA4_CITUN</name>
<dbReference type="Proteomes" id="UP000236630">
    <property type="component" value="Unassembled WGS sequence"/>
</dbReference>
<dbReference type="AlphaFoldDB" id="A0A2H5QGA4"/>
<keyword evidence="9" id="KW-0325">Glycoprotein</keyword>
<protein>
    <recommendedName>
        <fullName evidence="10">Leucine-rich repeat-containing N-terminal plant-type domain-containing protein</fullName>
    </recommendedName>
</protein>
<dbReference type="InterPro" id="IPR001611">
    <property type="entry name" value="Leu-rich_rpt"/>
</dbReference>
<evidence type="ECO:0000256" key="6">
    <source>
        <dbReference type="ARBA" id="ARBA00022737"/>
    </source>
</evidence>
<evidence type="ECO:0000256" key="4">
    <source>
        <dbReference type="ARBA" id="ARBA00022692"/>
    </source>
</evidence>
<sequence>MGRLFEASDNVVNLLLLSTRTHSNKTDHLLAIKSQLQDPLGPTSSWKDSLNLCQWTGVTCSHRHPRITKLDLRSKSIGGFLSPGLKLYLTDSILHSFSIASNLEILNLSENRFTGKLGIDFNSPINLARLNLGQKNLGIGTTSDLDFIALLRNCSKLKTLRTIPDTTGELRNLQAPDLSENNLNGIIPDSFGNLTLLNHVPLGFSNLQVLNSLWLGFNNLQGNIPSSFGNCKNLMLLNVSNNKLTGTSSPQLLEITTLSILLGLSDNLFSGSIPPKVGNLKTIIHLDISRNRFSGEIPTTLSACTGLEDLTMMGNSFSGKMPSSLISLEALKC</sequence>
<keyword evidence="8" id="KW-0472">Membrane</keyword>
<dbReference type="EMBL" id="BDQV01000363">
    <property type="protein sequence ID" value="GAY63632.1"/>
    <property type="molecule type" value="Genomic_DNA"/>
</dbReference>
<dbReference type="STRING" id="55188.A0A2H5QGA4"/>
<accession>A0A2H5QGA4</accession>
<evidence type="ECO:0000256" key="2">
    <source>
        <dbReference type="ARBA" id="ARBA00009592"/>
    </source>
</evidence>
<comment type="caution">
    <text evidence="11">The sequence shown here is derived from an EMBL/GenBank/DDBJ whole genome shotgun (WGS) entry which is preliminary data.</text>
</comment>
<evidence type="ECO:0000256" key="7">
    <source>
        <dbReference type="ARBA" id="ARBA00022989"/>
    </source>
</evidence>
<dbReference type="PANTHER" id="PTHR48064">
    <property type="entry name" value="OS01G0750400 PROTEIN"/>
    <property type="match status" value="1"/>
</dbReference>
<feature type="domain" description="Leucine-rich repeat-containing N-terminal plant-type" evidence="10">
    <location>
        <begin position="26"/>
        <end position="61"/>
    </location>
</feature>
<comment type="similarity">
    <text evidence="2">Belongs to the RLP family.</text>
</comment>
<dbReference type="Pfam" id="PF08263">
    <property type="entry name" value="LRRNT_2"/>
    <property type="match status" value="1"/>
</dbReference>
<keyword evidence="4" id="KW-0812">Transmembrane</keyword>
<evidence type="ECO:0000259" key="10">
    <source>
        <dbReference type="Pfam" id="PF08263"/>
    </source>
</evidence>
<keyword evidence="12" id="KW-1185">Reference proteome</keyword>
<dbReference type="PANTHER" id="PTHR48064:SF6">
    <property type="entry name" value="RECEPTOR-LIKE PROTEIN KINASE 2"/>
    <property type="match status" value="1"/>
</dbReference>
<dbReference type="InterPro" id="IPR013210">
    <property type="entry name" value="LRR_N_plant-typ"/>
</dbReference>
<evidence type="ECO:0000256" key="3">
    <source>
        <dbReference type="ARBA" id="ARBA00022614"/>
    </source>
</evidence>
<dbReference type="InterPro" id="IPR053038">
    <property type="entry name" value="RLP_Defense"/>
</dbReference>
<dbReference type="InterPro" id="IPR032675">
    <property type="entry name" value="LRR_dom_sf"/>
</dbReference>
<keyword evidence="6" id="KW-0677">Repeat</keyword>
<dbReference type="SUPFAM" id="SSF52058">
    <property type="entry name" value="L domain-like"/>
    <property type="match status" value="2"/>
</dbReference>
<dbReference type="Gene3D" id="3.80.10.10">
    <property type="entry name" value="Ribonuclease Inhibitor"/>
    <property type="match status" value="3"/>
</dbReference>
<evidence type="ECO:0000313" key="11">
    <source>
        <dbReference type="EMBL" id="GAY63632.1"/>
    </source>
</evidence>
<dbReference type="FunFam" id="3.80.10.10:FF:000041">
    <property type="entry name" value="LRR receptor-like serine/threonine-protein kinase ERECTA"/>
    <property type="match status" value="1"/>
</dbReference>
<organism evidence="11 12">
    <name type="scientific">Citrus unshiu</name>
    <name type="common">Satsuma mandarin</name>
    <name type="synonym">Citrus nobilis var. unshiu</name>
    <dbReference type="NCBI Taxonomy" id="55188"/>
    <lineage>
        <taxon>Eukaryota</taxon>
        <taxon>Viridiplantae</taxon>
        <taxon>Streptophyta</taxon>
        <taxon>Embryophyta</taxon>
        <taxon>Tracheophyta</taxon>
        <taxon>Spermatophyta</taxon>
        <taxon>Magnoliopsida</taxon>
        <taxon>eudicotyledons</taxon>
        <taxon>Gunneridae</taxon>
        <taxon>Pentapetalae</taxon>
        <taxon>rosids</taxon>
        <taxon>malvids</taxon>
        <taxon>Sapindales</taxon>
        <taxon>Rutaceae</taxon>
        <taxon>Aurantioideae</taxon>
        <taxon>Citrus</taxon>
    </lineage>
</organism>
<reference evidence="11 12" key="1">
    <citation type="journal article" date="2017" name="Front. Genet.">
        <title>Draft sequencing of the heterozygous diploid genome of Satsuma (Citrus unshiu Marc.) using a hybrid assembly approach.</title>
        <authorList>
            <person name="Shimizu T."/>
            <person name="Tanizawa Y."/>
            <person name="Mochizuki T."/>
            <person name="Nagasaki H."/>
            <person name="Yoshioka T."/>
            <person name="Toyoda A."/>
            <person name="Fujiyama A."/>
            <person name="Kaminuma E."/>
            <person name="Nakamura Y."/>
        </authorList>
    </citation>
    <scope>NUCLEOTIDE SEQUENCE [LARGE SCALE GENOMIC DNA]</scope>
    <source>
        <strain evidence="12">cv. Miyagawa wase</strain>
    </source>
</reference>
<dbReference type="GO" id="GO:0016020">
    <property type="term" value="C:membrane"/>
    <property type="evidence" value="ECO:0007669"/>
    <property type="project" value="UniProtKB-SubCell"/>
</dbReference>
<proteinExistence type="inferred from homology"/>
<evidence type="ECO:0000256" key="1">
    <source>
        <dbReference type="ARBA" id="ARBA00004479"/>
    </source>
</evidence>
<keyword evidence="7" id="KW-1133">Transmembrane helix</keyword>